<dbReference type="Pfam" id="PF13489">
    <property type="entry name" value="Methyltransf_23"/>
    <property type="match status" value="1"/>
</dbReference>
<reference evidence="4" key="1">
    <citation type="journal article" date="2023" name="Mol. Phylogenet. Evol.">
        <title>Genome-scale phylogeny and comparative genomics of the fungal order Sordariales.</title>
        <authorList>
            <person name="Hensen N."/>
            <person name="Bonometti L."/>
            <person name="Westerberg I."/>
            <person name="Brannstrom I.O."/>
            <person name="Guillou S."/>
            <person name="Cros-Aarteil S."/>
            <person name="Calhoun S."/>
            <person name="Haridas S."/>
            <person name="Kuo A."/>
            <person name="Mondo S."/>
            <person name="Pangilinan J."/>
            <person name="Riley R."/>
            <person name="LaButti K."/>
            <person name="Andreopoulos B."/>
            <person name="Lipzen A."/>
            <person name="Chen C."/>
            <person name="Yan M."/>
            <person name="Daum C."/>
            <person name="Ng V."/>
            <person name="Clum A."/>
            <person name="Steindorff A."/>
            <person name="Ohm R.A."/>
            <person name="Martin F."/>
            <person name="Silar P."/>
            <person name="Natvig D.O."/>
            <person name="Lalanne C."/>
            <person name="Gautier V."/>
            <person name="Ament-Velasquez S.L."/>
            <person name="Kruys A."/>
            <person name="Hutchinson M.I."/>
            <person name="Powell A.J."/>
            <person name="Barry K."/>
            <person name="Miller A.N."/>
            <person name="Grigoriev I.V."/>
            <person name="Debuchy R."/>
            <person name="Gladieux P."/>
            <person name="Hiltunen Thoren M."/>
            <person name="Johannesson H."/>
        </authorList>
    </citation>
    <scope>NUCLEOTIDE SEQUENCE [LARGE SCALE GENOMIC DNA]</scope>
    <source>
        <strain evidence="4">CBS 284.82</strain>
    </source>
</reference>
<dbReference type="Proteomes" id="UP001303115">
    <property type="component" value="Unassembled WGS sequence"/>
</dbReference>
<feature type="compositionally biased region" description="Low complexity" evidence="2">
    <location>
        <begin position="20"/>
        <end position="45"/>
    </location>
</feature>
<evidence type="ECO:0000256" key="1">
    <source>
        <dbReference type="ARBA" id="ARBA00038158"/>
    </source>
</evidence>
<evidence type="ECO:0000313" key="4">
    <source>
        <dbReference type="Proteomes" id="UP001303115"/>
    </source>
</evidence>
<name>A0AAN6PFH4_9PEZI</name>
<proteinExistence type="inferred from homology"/>
<feature type="compositionally biased region" description="Polar residues" evidence="2">
    <location>
        <begin position="1"/>
        <end position="11"/>
    </location>
</feature>
<feature type="compositionally biased region" description="Polar residues" evidence="2">
    <location>
        <begin position="64"/>
        <end position="73"/>
    </location>
</feature>
<gene>
    <name evidence="3" type="ORF">C8A01DRAFT_46669</name>
</gene>
<accession>A0AAN6PFH4</accession>
<dbReference type="EMBL" id="MU854388">
    <property type="protein sequence ID" value="KAK4039941.1"/>
    <property type="molecule type" value="Genomic_DNA"/>
</dbReference>
<keyword evidence="4" id="KW-1185">Reference proteome</keyword>
<dbReference type="CDD" id="cd02440">
    <property type="entry name" value="AdoMet_MTases"/>
    <property type="match status" value="1"/>
</dbReference>
<dbReference type="Gene3D" id="3.40.50.150">
    <property type="entry name" value="Vaccinia Virus protein VP39"/>
    <property type="match status" value="1"/>
</dbReference>
<feature type="compositionally biased region" description="Basic and acidic residues" evidence="2">
    <location>
        <begin position="47"/>
        <end position="59"/>
    </location>
</feature>
<comment type="similarity">
    <text evidence="1">Belongs to the methyltransferase superfamily. LaeA methyltransferase family.</text>
</comment>
<dbReference type="GO" id="GO:0008168">
    <property type="term" value="F:methyltransferase activity"/>
    <property type="evidence" value="ECO:0007669"/>
    <property type="project" value="TreeGrafter"/>
</dbReference>
<evidence type="ECO:0008006" key="5">
    <source>
        <dbReference type="Google" id="ProtNLM"/>
    </source>
</evidence>
<feature type="region of interest" description="Disordered" evidence="2">
    <location>
        <begin position="1"/>
        <end position="73"/>
    </location>
</feature>
<sequence>MTGSPPTSSPDRATPPKSPPGTASGSTPASPGASAPGPAPLTGTGHLEVDPDLVGHEAGDDADSTMSSRAGLSDTTSVMSSIFKFREENGRTYHTYRAEGQEIGLHPRGLRSNRPLDLQHYMCVQMQDNRLYVSPAGKGNPLNRVLDLGTGTGIWAIDLADEHPETSVAGVDLSPIQPDCIPPNLEFFIDDVERDWNYHTKFDLVYGRMLTGSIRDWPRLMAQAFENINPGGYLELCDSLNPLQSDDGSLKEDSAILKWNRLLVEASDKLGPSLKSALHYKQQMTDAGFEDVTQIEFKWPLNPWPRDAKYKELGEWNYFNVLQGIQAVSLMLFTNVLGWTVAEVEVLLTQVRKEAKNRDIHAYWPV</sequence>
<dbReference type="PANTHER" id="PTHR43591:SF31">
    <property type="entry name" value="LAEA-LIKE, PUTATIVE (AFU_ORTHOLOGUE AFUA_8G01930)-RELATED"/>
    <property type="match status" value="1"/>
</dbReference>
<dbReference type="InterPro" id="IPR029063">
    <property type="entry name" value="SAM-dependent_MTases_sf"/>
</dbReference>
<dbReference type="AlphaFoldDB" id="A0AAN6PFH4"/>
<organism evidence="3 4">
    <name type="scientific">Parachaetomium inaequale</name>
    <dbReference type="NCBI Taxonomy" id="2588326"/>
    <lineage>
        <taxon>Eukaryota</taxon>
        <taxon>Fungi</taxon>
        <taxon>Dikarya</taxon>
        <taxon>Ascomycota</taxon>
        <taxon>Pezizomycotina</taxon>
        <taxon>Sordariomycetes</taxon>
        <taxon>Sordariomycetidae</taxon>
        <taxon>Sordariales</taxon>
        <taxon>Chaetomiaceae</taxon>
        <taxon>Parachaetomium</taxon>
    </lineage>
</organism>
<comment type="caution">
    <text evidence="3">The sequence shown here is derived from an EMBL/GenBank/DDBJ whole genome shotgun (WGS) entry which is preliminary data.</text>
</comment>
<protein>
    <recommendedName>
        <fullName evidence="5">Methyltransferase</fullName>
    </recommendedName>
</protein>
<dbReference type="PANTHER" id="PTHR43591">
    <property type="entry name" value="METHYLTRANSFERASE"/>
    <property type="match status" value="1"/>
</dbReference>
<evidence type="ECO:0000313" key="3">
    <source>
        <dbReference type="EMBL" id="KAK4039941.1"/>
    </source>
</evidence>
<evidence type="ECO:0000256" key="2">
    <source>
        <dbReference type="SAM" id="MobiDB-lite"/>
    </source>
</evidence>
<dbReference type="SUPFAM" id="SSF53335">
    <property type="entry name" value="S-adenosyl-L-methionine-dependent methyltransferases"/>
    <property type="match status" value="1"/>
</dbReference>